<accession>A0AAJ3LK15</accession>
<comment type="caution">
    <text evidence="2">The sequence shown here is derived from an EMBL/GenBank/DDBJ whole genome shotgun (WGS) entry which is preliminary data.</text>
</comment>
<dbReference type="KEGG" id="pym:AK972_3684"/>
<evidence type="ECO:0000259" key="1">
    <source>
        <dbReference type="Pfam" id="PF13503"/>
    </source>
</evidence>
<gene>
    <name evidence="2" type="ORF">HX826_29585</name>
</gene>
<dbReference type="EMBL" id="JACAQR010000075">
    <property type="protein sequence ID" value="NWD46044.1"/>
    <property type="molecule type" value="Genomic_DNA"/>
</dbReference>
<protein>
    <submittedName>
        <fullName evidence="2">DUF4123 domain-containing protein</fullName>
    </submittedName>
</protein>
<organism evidence="2 3">
    <name type="scientific">Pseudomonas yamanorum</name>
    <dbReference type="NCBI Taxonomy" id="515393"/>
    <lineage>
        <taxon>Bacteria</taxon>
        <taxon>Pseudomonadati</taxon>
        <taxon>Pseudomonadota</taxon>
        <taxon>Gammaproteobacteria</taxon>
        <taxon>Pseudomonadales</taxon>
        <taxon>Pseudomonadaceae</taxon>
        <taxon>Pseudomonas</taxon>
    </lineage>
</organism>
<dbReference type="AlphaFoldDB" id="A0AAJ3LK15"/>
<dbReference type="Pfam" id="PF13503">
    <property type="entry name" value="DUF4123"/>
    <property type="match status" value="1"/>
</dbReference>
<reference evidence="2 3" key="1">
    <citation type="submission" date="2020-04" db="EMBL/GenBank/DDBJ databases">
        <title>Molecular characterization of pseudomonads from Agaricus bisporus reveal novel blotch 2 pathogens in Western Europe.</title>
        <authorList>
            <person name="Taparia T."/>
            <person name="Krijger M."/>
            <person name="Haynes E."/>
            <person name="Elpinstone J.G."/>
            <person name="Noble R."/>
            <person name="Van Der Wolf J."/>
        </authorList>
    </citation>
    <scope>NUCLEOTIDE SEQUENCE [LARGE SCALE GENOMIC DNA]</scope>
    <source>
        <strain evidence="2 3">IPO3753</strain>
    </source>
</reference>
<dbReference type="RefSeq" id="WP_063031457.1">
    <property type="nucleotide sequence ID" value="NZ_CP012400.2"/>
</dbReference>
<name>A0AAJ3LK15_9PSED</name>
<evidence type="ECO:0000313" key="2">
    <source>
        <dbReference type="EMBL" id="NWD46044.1"/>
    </source>
</evidence>
<sequence>MEIAPGQWMAEQQQAGRRLCLVLQGESDARGLLLATRTVAEYCSLYGETVASEMSADGPMLLLLDHVNEPGLVGLLQNPQRNWGWLGSLPGDDLSGVTRHWRERLVVGAMGSQALYRFHDNRTLARALVHLPDQDWPVFLGPLISVCYWQGERWCCVDNPAPGAYPVPDPAPWLEVPNPQAAAILQANILRYLLAEYSEALSQLAEFQNPRIWLEQVLEQARAWQWERPEQLEFLVVRRLVEATGDVLIRWQPMRGEVAEDHFQRVVGEWRRVERGQQDA</sequence>
<dbReference type="InterPro" id="IPR025391">
    <property type="entry name" value="DUF4123"/>
</dbReference>
<proteinExistence type="predicted"/>
<dbReference type="Proteomes" id="UP000546584">
    <property type="component" value="Unassembled WGS sequence"/>
</dbReference>
<feature type="domain" description="DUF4123" evidence="1">
    <location>
        <begin position="27"/>
        <end position="136"/>
    </location>
</feature>
<evidence type="ECO:0000313" key="3">
    <source>
        <dbReference type="Proteomes" id="UP000546584"/>
    </source>
</evidence>